<reference evidence="1 2" key="1">
    <citation type="submission" date="2023-07" db="EMBL/GenBank/DDBJ databases">
        <title>Genomic Encyclopedia of Type Strains, Phase IV (KMG-IV): sequencing the most valuable type-strain genomes for metagenomic binning, comparative biology and taxonomic classification.</title>
        <authorList>
            <person name="Goeker M."/>
        </authorList>
    </citation>
    <scope>NUCLEOTIDE SEQUENCE [LARGE SCALE GENOMIC DNA]</scope>
    <source>
        <strain evidence="1 2">DSM 23494</strain>
    </source>
</reference>
<accession>A0ABU0AF80</accession>
<sequence length="125" mass="14739">MESIKLEDNIEVLKNIYKMSDDLLDSIIGTKKDSNEYYESIEISTLLTHMDSIDETERLYFIIDSLHNNLGLSYETLAIYSKVSTQKFKDFLNDPNKLNENEKFTLAVRIMLLHFIFKEKYLIDN</sequence>
<evidence type="ECO:0000313" key="1">
    <source>
        <dbReference type="EMBL" id="MDQ0269919.1"/>
    </source>
</evidence>
<dbReference type="RefSeq" id="WP_307473881.1">
    <property type="nucleotide sequence ID" value="NZ_JAUSUB010000006.1"/>
</dbReference>
<dbReference type="Pfam" id="PF20317">
    <property type="entry name" value="HTH_60"/>
    <property type="match status" value="1"/>
</dbReference>
<dbReference type="EMBL" id="JAUSUB010000006">
    <property type="protein sequence ID" value="MDQ0269919.1"/>
    <property type="molecule type" value="Genomic_DNA"/>
</dbReference>
<gene>
    <name evidence="1" type="ORF">J2S17_001791</name>
</gene>
<protein>
    <submittedName>
        <fullName evidence="1">Uncharacterized protein</fullName>
    </submittedName>
</protein>
<name>A0ABU0AF80_9BACI</name>
<dbReference type="InterPro" id="IPR046930">
    <property type="entry name" value="HTH_60"/>
</dbReference>
<dbReference type="Proteomes" id="UP001238088">
    <property type="component" value="Unassembled WGS sequence"/>
</dbReference>
<comment type="caution">
    <text evidence="1">The sequence shown here is derived from an EMBL/GenBank/DDBJ whole genome shotgun (WGS) entry which is preliminary data.</text>
</comment>
<evidence type="ECO:0000313" key="2">
    <source>
        <dbReference type="Proteomes" id="UP001238088"/>
    </source>
</evidence>
<organism evidence="1 2">
    <name type="scientific">Cytobacillus purgationiresistens</name>
    <dbReference type="NCBI Taxonomy" id="863449"/>
    <lineage>
        <taxon>Bacteria</taxon>
        <taxon>Bacillati</taxon>
        <taxon>Bacillota</taxon>
        <taxon>Bacilli</taxon>
        <taxon>Bacillales</taxon>
        <taxon>Bacillaceae</taxon>
        <taxon>Cytobacillus</taxon>
    </lineage>
</organism>
<keyword evidence="2" id="KW-1185">Reference proteome</keyword>
<proteinExistence type="predicted"/>